<protein>
    <submittedName>
        <fullName evidence="11">Dolichyl-phosphate-mannose-protein mannosyltransferase</fullName>
    </submittedName>
</protein>
<feature type="transmembrane region" description="Helical" evidence="9">
    <location>
        <begin position="332"/>
        <end position="353"/>
    </location>
</feature>
<feature type="region of interest" description="Disordered" evidence="8">
    <location>
        <begin position="1"/>
        <end position="20"/>
    </location>
</feature>
<keyword evidence="2" id="KW-1003">Cell membrane</keyword>
<evidence type="ECO:0000259" key="10">
    <source>
        <dbReference type="Pfam" id="PF13231"/>
    </source>
</evidence>
<feature type="domain" description="Glycosyltransferase RgtA/B/C/D-like" evidence="10">
    <location>
        <begin position="69"/>
        <end position="220"/>
    </location>
</feature>
<comment type="subcellular location">
    <subcellularLocation>
        <location evidence="1">Cell membrane</location>
        <topology evidence="1">Multi-pass membrane protein</topology>
    </subcellularLocation>
</comment>
<dbReference type="Pfam" id="PF13231">
    <property type="entry name" value="PMT_2"/>
    <property type="match status" value="1"/>
</dbReference>
<keyword evidence="3 11" id="KW-0328">Glycosyltransferase</keyword>
<dbReference type="InterPro" id="IPR013783">
    <property type="entry name" value="Ig-like_fold"/>
</dbReference>
<reference evidence="12" key="1">
    <citation type="submission" date="2016-10" db="EMBL/GenBank/DDBJ databases">
        <authorList>
            <person name="Varghese N."/>
            <person name="Submissions S."/>
        </authorList>
    </citation>
    <scope>NUCLEOTIDE SEQUENCE [LARGE SCALE GENOMIC DNA]</scope>
    <source>
        <strain evidence="12">DSM 25811 / CCM 8410 / LMG 26954 / E90</strain>
    </source>
</reference>
<evidence type="ECO:0000256" key="7">
    <source>
        <dbReference type="ARBA" id="ARBA00023136"/>
    </source>
</evidence>
<evidence type="ECO:0000256" key="4">
    <source>
        <dbReference type="ARBA" id="ARBA00022679"/>
    </source>
</evidence>
<evidence type="ECO:0000256" key="3">
    <source>
        <dbReference type="ARBA" id="ARBA00022676"/>
    </source>
</evidence>
<keyword evidence="12" id="KW-1185">Reference proteome</keyword>
<dbReference type="STRING" id="1285928.SAMN04487894_13123"/>
<sequence>MPAHTDTFPSFSPGSTGTTRTMGSDTRLLAGFMILWFLINSLQAIFLGIDGDEAYYWMLSQNLQWGYFDHPPLVTVFIRLGEFFGHGPFFTRLGTILLSTCSIALVYRGLPGYLQKIRWFILLYAATLVLNVYAFITTPDAALFFFAALFFLRYKLFLNQKNFINSLWLAIAITGMFYSKYHGILLVGFVVLSNLKLLTNKYFWLIVLMVSLLFLPHLYWQYLNDWPTVRFHLIERIAKKYRVSYTTDYLLGQILIWGPLISLPFYIFIFKLKIRDTLMRAHLFMFAGTLIFFLFSSFKNTVEPHWTMIAGISYIAVFLSLIVNGSQKFRSLFLKTAWCNIGLILLARILFLVPNGPANLIKHFRSFSYARVWADAVYEKAGHTPVVFSNSYALPSLYKFYHPDAQTTGYNDKGYRKTNFNITDDHLLNGRNVFYYTENTSLKPGTGIPVGTVYNSGRLLPLPQYHSLNGLRIILEHPTKEMKYGSEQSMTLTIINKSGQAQLLEPKLRADYAFLVEKYNFINSDSNFALPLKTLQPGESIRLNIPVKAPQQPGKYRLLFSFVNDFIPGNFASNFYQITVNGE</sequence>
<evidence type="ECO:0000256" key="8">
    <source>
        <dbReference type="SAM" id="MobiDB-lite"/>
    </source>
</evidence>
<dbReference type="RefSeq" id="WP_245729451.1">
    <property type="nucleotide sequence ID" value="NZ_FMZO01000031.1"/>
</dbReference>
<feature type="transmembrane region" description="Helical" evidence="9">
    <location>
        <begin position="202"/>
        <end position="220"/>
    </location>
</feature>
<organism evidence="11 12">
    <name type="scientific">Niabella drilacis (strain DSM 25811 / CCM 8410 / CCUG 62505 / LMG 26954 / E90)</name>
    <dbReference type="NCBI Taxonomy" id="1285928"/>
    <lineage>
        <taxon>Bacteria</taxon>
        <taxon>Pseudomonadati</taxon>
        <taxon>Bacteroidota</taxon>
        <taxon>Chitinophagia</taxon>
        <taxon>Chitinophagales</taxon>
        <taxon>Chitinophagaceae</taxon>
        <taxon>Niabella</taxon>
    </lineage>
</organism>
<feature type="compositionally biased region" description="Polar residues" evidence="8">
    <location>
        <begin position="7"/>
        <end position="20"/>
    </location>
</feature>
<dbReference type="InterPro" id="IPR038731">
    <property type="entry name" value="RgtA/B/C-like"/>
</dbReference>
<evidence type="ECO:0000313" key="12">
    <source>
        <dbReference type="Proteomes" id="UP000198757"/>
    </source>
</evidence>
<feature type="transmembrane region" description="Helical" evidence="9">
    <location>
        <begin position="119"/>
        <end position="152"/>
    </location>
</feature>
<evidence type="ECO:0000256" key="2">
    <source>
        <dbReference type="ARBA" id="ARBA00022475"/>
    </source>
</evidence>
<dbReference type="Gene3D" id="2.60.40.10">
    <property type="entry name" value="Immunoglobulins"/>
    <property type="match status" value="1"/>
</dbReference>
<proteinExistence type="predicted"/>
<feature type="transmembrane region" description="Helical" evidence="9">
    <location>
        <begin position="28"/>
        <end position="49"/>
    </location>
</feature>
<evidence type="ECO:0000256" key="5">
    <source>
        <dbReference type="ARBA" id="ARBA00022692"/>
    </source>
</evidence>
<dbReference type="GO" id="GO:0009103">
    <property type="term" value="P:lipopolysaccharide biosynthetic process"/>
    <property type="evidence" value="ECO:0007669"/>
    <property type="project" value="UniProtKB-ARBA"/>
</dbReference>
<feature type="transmembrane region" description="Helical" evidence="9">
    <location>
        <begin position="304"/>
        <end position="325"/>
    </location>
</feature>
<accession>A0A1G7BMP3</accession>
<keyword evidence="6 9" id="KW-1133">Transmembrane helix</keyword>
<keyword evidence="4 11" id="KW-0808">Transferase</keyword>
<evidence type="ECO:0000256" key="9">
    <source>
        <dbReference type="SAM" id="Phobius"/>
    </source>
</evidence>
<keyword evidence="5 9" id="KW-0812">Transmembrane</keyword>
<evidence type="ECO:0000313" key="11">
    <source>
        <dbReference type="EMBL" id="SDE28339.1"/>
    </source>
</evidence>
<evidence type="ECO:0000256" key="6">
    <source>
        <dbReference type="ARBA" id="ARBA00022989"/>
    </source>
</evidence>
<evidence type="ECO:0000256" key="1">
    <source>
        <dbReference type="ARBA" id="ARBA00004651"/>
    </source>
</evidence>
<keyword evidence="7 9" id="KW-0472">Membrane</keyword>
<dbReference type="PANTHER" id="PTHR33908">
    <property type="entry name" value="MANNOSYLTRANSFERASE YKCB-RELATED"/>
    <property type="match status" value="1"/>
</dbReference>
<feature type="transmembrane region" description="Helical" evidence="9">
    <location>
        <begin position="281"/>
        <end position="298"/>
    </location>
</feature>
<dbReference type="Proteomes" id="UP000198757">
    <property type="component" value="Unassembled WGS sequence"/>
</dbReference>
<dbReference type="EMBL" id="FMZO01000031">
    <property type="protein sequence ID" value="SDE28339.1"/>
    <property type="molecule type" value="Genomic_DNA"/>
</dbReference>
<dbReference type="GO" id="GO:0005886">
    <property type="term" value="C:plasma membrane"/>
    <property type="evidence" value="ECO:0007669"/>
    <property type="project" value="UniProtKB-SubCell"/>
</dbReference>
<feature type="transmembrane region" description="Helical" evidence="9">
    <location>
        <begin position="89"/>
        <end position="107"/>
    </location>
</feature>
<dbReference type="PANTHER" id="PTHR33908:SF11">
    <property type="entry name" value="MEMBRANE PROTEIN"/>
    <property type="match status" value="1"/>
</dbReference>
<gene>
    <name evidence="11" type="ORF">SAMN04487894_13123</name>
</gene>
<name>A0A1G7BMP3_NIADE</name>
<dbReference type="InterPro" id="IPR050297">
    <property type="entry name" value="LipidA_mod_glycosyltrf_83"/>
</dbReference>
<feature type="transmembrane region" description="Helical" evidence="9">
    <location>
        <begin position="249"/>
        <end position="269"/>
    </location>
</feature>
<dbReference type="AlphaFoldDB" id="A0A1G7BMP3"/>
<feature type="transmembrane region" description="Helical" evidence="9">
    <location>
        <begin position="167"/>
        <end position="190"/>
    </location>
</feature>
<dbReference type="GO" id="GO:0016763">
    <property type="term" value="F:pentosyltransferase activity"/>
    <property type="evidence" value="ECO:0007669"/>
    <property type="project" value="TreeGrafter"/>
</dbReference>